<reference evidence="4 5" key="1">
    <citation type="submission" date="2019-03" db="EMBL/GenBank/DDBJ databases">
        <title>Ramlibacter sp. 18x22-1, whole genome shotgun sequence.</title>
        <authorList>
            <person name="Zhang X."/>
            <person name="Feng G."/>
            <person name="Zhu H."/>
        </authorList>
    </citation>
    <scope>NUCLEOTIDE SEQUENCE [LARGE SCALE GENOMIC DNA]</scope>
    <source>
        <strain evidence="4 5">18x22-1</strain>
    </source>
</reference>
<proteinExistence type="predicted"/>
<evidence type="ECO:0000313" key="5">
    <source>
        <dbReference type="Proteomes" id="UP000297839"/>
    </source>
</evidence>
<dbReference type="InterPro" id="IPR051158">
    <property type="entry name" value="Metallophosphoesterase_sf"/>
</dbReference>
<dbReference type="Pfam" id="PF00149">
    <property type="entry name" value="Metallophos"/>
    <property type="match status" value="1"/>
</dbReference>
<gene>
    <name evidence="4" type="ORF">EZ216_16720</name>
</gene>
<dbReference type="InterPro" id="IPR029052">
    <property type="entry name" value="Metallo-depent_PP-like"/>
</dbReference>
<accession>A0A4Z0BK16</accession>
<evidence type="ECO:0000313" key="4">
    <source>
        <dbReference type="EMBL" id="TFY98238.1"/>
    </source>
</evidence>
<dbReference type="InterPro" id="IPR004843">
    <property type="entry name" value="Calcineurin-like_PHP"/>
</dbReference>
<dbReference type="Proteomes" id="UP000297839">
    <property type="component" value="Unassembled WGS sequence"/>
</dbReference>
<dbReference type="Gene3D" id="3.60.21.10">
    <property type="match status" value="1"/>
</dbReference>
<dbReference type="CDD" id="cd07385">
    <property type="entry name" value="MPP_YkuE_C"/>
    <property type="match status" value="1"/>
</dbReference>
<evidence type="ECO:0000256" key="1">
    <source>
        <dbReference type="ARBA" id="ARBA00022723"/>
    </source>
</evidence>
<organism evidence="4 5">
    <name type="scientific">Ramlibacter humi</name>
    <dbReference type="NCBI Taxonomy" id="2530451"/>
    <lineage>
        <taxon>Bacteria</taxon>
        <taxon>Pseudomonadati</taxon>
        <taxon>Pseudomonadota</taxon>
        <taxon>Betaproteobacteria</taxon>
        <taxon>Burkholderiales</taxon>
        <taxon>Comamonadaceae</taxon>
        <taxon>Ramlibacter</taxon>
    </lineage>
</organism>
<keyword evidence="1" id="KW-0479">Metal-binding</keyword>
<comment type="caution">
    <text evidence="4">The sequence shown here is derived from an EMBL/GenBank/DDBJ whole genome shotgun (WGS) entry which is preliminary data.</text>
</comment>
<dbReference type="AlphaFoldDB" id="A0A4Z0BK16"/>
<feature type="domain" description="Calcineurin-like phosphoesterase" evidence="3">
    <location>
        <begin position="52"/>
        <end position="144"/>
    </location>
</feature>
<dbReference type="SUPFAM" id="SSF56300">
    <property type="entry name" value="Metallo-dependent phosphatases"/>
    <property type="match status" value="1"/>
</dbReference>
<dbReference type="RefSeq" id="WP_135250928.1">
    <property type="nucleotide sequence ID" value="NZ_SMLK01000006.1"/>
</dbReference>
<keyword evidence="2" id="KW-0378">Hydrolase</keyword>
<sequence length="286" mass="31438">MATTADKPRRRRWLFVLLVLAALAVWSVGIEPYWIAERHLEYRLPGWERPPLRVAVASDWHFTKRPGWRVTTVSRAQRIVEDINAANPDVIVLLGDFISDRDYQPTLALTAPEEIALVLGKLRAPLGVYAVLGNHEWQVDGPAFAAALKARGIRVLENEARLLDSGVWVVGIGDRSTGHSRPAQAMSTVPPQAAALVLMHDPVSLEKLPPHRGLALAGHTHGGQVYLPWIGAPVVPKGVPRRWAYGWIGDAPMPAYVTSGIGVSILPVRFNMRPEWLLITLDASVG</sequence>
<dbReference type="GO" id="GO:0016020">
    <property type="term" value="C:membrane"/>
    <property type="evidence" value="ECO:0007669"/>
    <property type="project" value="GOC"/>
</dbReference>
<protein>
    <submittedName>
        <fullName evidence="4">Metallophosphoesterase</fullName>
    </submittedName>
</protein>
<evidence type="ECO:0000256" key="2">
    <source>
        <dbReference type="ARBA" id="ARBA00022801"/>
    </source>
</evidence>
<name>A0A4Z0BK16_9BURK</name>
<dbReference type="OrthoDB" id="9780884at2"/>
<dbReference type="GO" id="GO:0009245">
    <property type="term" value="P:lipid A biosynthetic process"/>
    <property type="evidence" value="ECO:0007669"/>
    <property type="project" value="TreeGrafter"/>
</dbReference>
<evidence type="ECO:0000259" key="3">
    <source>
        <dbReference type="Pfam" id="PF00149"/>
    </source>
</evidence>
<dbReference type="GO" id="GO:0046872">
    <property type="term" value="F:metal ion binding"/>
    <property type="evidence" value="ECO:0007669"/>
    <property type="project" value="UniProtKB-KW"/>
</dbReference>
<dbReference type="PANTHER" id="PTHR31302:SF31">
    <property type="entry name" value="PHOSPHODIESTERASE YAEI"/>
    <property type="match status" value="1"/>
</dbReference>
<dbReference type="PANTHER" id="PTHR31302">
    <property type="entry name" value="TRANSMEMBRANE PROTEIN WITH METALLOPHOSPHOESTERASE DOMAIN-RELATED"/>
    <property type="match status" value="1"/>
</dbReference>
<keyword evidence="5" id="KW-1185">Reference proteome</keyword>
<dbReference type="EMBL" id="SMLK01000006">
    <property type="protein sequence ID" value="TFY98238.1"/>
    <property type="molecule type" value="Genomic_DNA"/>
</dbReference>
<dbReference type="GO" id="GO:0008758">
    <property type="term" value="F:UDP-2,3-diacylglucosamine hydrolase activity"/>
    <property type="evidence" value="ECO:0007669"/>
    <property type="project" value="TreeGrafter"/>
</dbReference>